<evidence type="ECO:0000256" key="19">
    <source>
        <dbReference type="PIRNR" id="PIRNR001257"/>
    </source>
</evidence>
<comment type="pathway">
    <text evidence="6">Amino-acid biosynthesis; L-histidine biosynthesis; L-histidine from 5-phospho-alpha-D-ribose 1-diphosphate: step 2/9.</text>
</comment>
<keyword evidence="10 19" id="KW-0547">Nucleotide-binding</keyword>
<keyword evidence="9" id="KW-0479">Metal-binding</keyword>
<comment type="similarity">
    <text evidence="7 19">In the C-terminal section; belongs to the histidinol dehydrogenase family.</text>
</comment>
<dbReference type="FunFam" id="3.10.20.810:FF:000002">
    <property type="entry name" value="Histidine biosynthesis trifunctional protein"/>
    <property type="match status" value="1"/>
</dbReference>
<dbReference type="EC" id="3.5.4.19" evidence="19"/>
<sequence length="816" mass="88478">MFIVKSKNKTLLESISRACTVIAEKGFNAKTIWANSSLEDLVPNLDAGVDVALIDFKAIEKLSMMQIDAALENIPASRLALTFTPDLNNPTHGPNFGALSALITNFIIVNPPSAETIVSLKVNFPENNFYVESGDYLKNLELGINSIINDDALTIESFVDVLLVNSKSDREDGLFPTVVVDPQGVALGLCYSSKESIAEALKTKSGVYFSRTRGLWYKGKTSGATQELLGIDLDCDADTLRFTVVQKEPGFCHLNTRTCFGADSGITALYSTLTQRLENAPPKSYTKRLFDDKDLLHSKIKEEADELCTAVAKDDIAWEAADLIYFAMAKCVAAGVSLTDIEKHLDSRSKKISRRPGNAKPQYVQKKEKIEEKPKEMEKFKMKTYDVKALSSEQVDKLLLRPIKNTDDIMDRVKPIVDSVKAKGDAAIKELTAKFDKVNLESVVMKAPFPESAMALDPKVKESIDLAYNNIEKFHAAQVETEPLVVETMKGVTCSRFARPIERVGLYVPGGTAILPSTTLMLGIPAKVAGCKEIVIATPPRADGTVTPEVVYVAHRVGASTILLAGGAQAVAAMAYGTETVPKVDKICGPGNQYVTAAKMVAQSDSSALVSIDMPAGPSELLVIADKTADPRYVISDLLSQAEHGIDSQVILIAIDLTEQQIEVYQKELYKQGTALPRAAIAEVAISHSYILNVKTIKEALEFSNQYAPEHLILNIANAESVLPDISNAGSVFVGPYSAESCGDYASGTNHTLPTYGYSRMYSGVNTATFVKHITSQIITKEGLDGIGDAVTTLAHIEGLEAHRNAVAIRLADIRK</sequence>
<dbReference type="Gene3D" id="1.20.5.1300">
    <property type="match status" value="1"/>
</dbReference>
<dbReference type="GO" id="GO:0005524">
    <property type="term" value="F:ATP binding"/>
    <property type="evidence" value="ECO:0007669"/>
    <property type="project" value="UniProtKB-UniRule"/>
</dbReference>
<dbReference type="PANTHER" id="PTHR21256:SF2">
    <property type="entry name" value="HISTIDINE BIOSYNTHESIS TRIFUNCTIONAL PROTEIN"/>
    <property type="match status" value="1"/>
</dbReference>
<dbReference type="InterPro" id="IPR001692">
    <property type="entry name" value="Histidinol_DH_CS"/>
</dbReference>
<dbReference type="Pfam" id="PF01502">
    <property type="entry name" value="PRA-CH"/>
    <property type="match status" value="1"/>
</dbReference>
<dbReference type="FunFam" id="3.40.50.1980:FF:000050">
    <property type="entry name" value="Histidine biosynthesis trifunctional protein"/>
    <property type="match status" value="1"/>
</dbReference>
<comment type="catalytic activity">
    <reaction evidence="2 19">
        <text>1-(5-phospho-beta-D-ribosyl)-ATP + H2O = 1-(5-phospho-beta-D-ribosyl)-5'-AMP + diphosphate + H(+)</text>
        <dbReference type="Rhea" id="RHEA:22828"/>
        <dbReference type="ChEBI" id="CHEBI:15377"/>
        <dbReference type="ChEBI" id="CHEBI:15378"/>
        <dbReference type="ChEBI" id="CHEBI:33019"/>
        <dbReference type="ChEBI" id="CHEBI:59457"/>
        <dbReference type="ChEBI" id="CHEBI:73183"/>
        <dbReference type="EC" id="3.6.1.31"/>
    </reaction>
</comment>
<keyword evidence="11 19" id="KW-0378">Hydrolase</keyword>
<evidence type="ECO:0000256" key="13">
    <source>
        <dbReference type="ARBA" id="ARBA00022840"/>
    </source>
</evidence>
<dbReference type="HAMAP" id="MF_01024">
    <property type="entry name" value="HisD"/>
    <property type="match status" value="1"/>
</dbReference>
<keyword evidence="14 19" id="KW-0560">Oxidoreductase</keyword>
<proteinExistence type="inferred from homology"/>
<evidence type="ECO:0000256" key="18">
    <source>
        <dbReference type="ARBA" id="ARBA00049489"/>
    </source>
</evidence>
<dbReference type="InterPro" id="IPR038019">
    <property type="entry name" value="PRib_AMP_CycHydrolase_sf"/>
</dbReference>
<dbReference type="PRINTS" id="PR00083">
    <property type="entry name" value="HOLDHDRGNASE"/>
</dbReference>
<evidence type="ECO:0000259" key="20">
    <source>
        <dbReference type="Pfam" id="PF01502"/>
    </source>
</evidence>
<gene>
    <name evidence="21" type="primary">HIS4</name>
    <name evidence="21" type="ORF">HK103_005002</name>
</gene>
<evidence type="ECO:0000256" key="1">
    <source>
        <dbReference type="ARBA" id="ARBA00000024"/>
    </source>
</evidence>
<evidence type="ECO:0000256" key="17">
    <source>
        <dbReference type="ARBA" id="ARBA00023268"/>
    </source>
</evidence>
<dbReference type="InterPro" id="IPR016298">
    <property type="entry name" value="Histidine_synth_trifunct"/>
</dbReference>
<evidence type="ECO:0000256" key="6">
    <source>
        <dbReference type="ARBA" id="ARBA00005204"/>
    </source>
</evidence>
<dbReference type="GO" id="GO:0005829">
    <property type="term" value="C:cytosol"/>
    <property type="evidence" value="ECO:0007669"/>
    <property type="project" value="TreeGrafter"/>
</dbReference>
<evidence type="ECO:0000256" key="11">
    <source>
        <dbReference type="ARBA" id="ARBA00022801"/>
    </source>
</evidence>
<dbReference type="InterPro" id="IPR021130">
    <property type="entry name" value="PRib-ATP_PPHydrolase-like"/>
</dbReference>
<name>A0AAD5Y837_9FUNG</name>
<evidence type="ECO:0000256" key="8">
    <source>
        <dbReference type="ARBA" id="ARBA00022605"/>
    </source>
</evidence>
<evidence type="ECO:0000256" key="2">
    <source>
        <dbReference type="ARBA" id="ARBA00001460"/>
    </source>
</evidence>
<evidence type="ECO:0000256" key="7">
    <source>
        <dbReference type="ARBA" id="ARBA00008260"/>
    </source>
</evidence>
<comment type="pathway">
    <text evidence="5">Amino-acid biosynthesis; L-histidine biosynthesis; L-histidine from 5-phospho-alpha-D-ribose 1-diphosphate: step 3/9.</text>
</comment>
<dbReference type="InterPro" id="IPR008179">
    <property type="entry name" value="HisE"/>
</dbReference>
<evidence type="ECO:0000256" key="9">
    <source>
        <dbReference type="ARBA" id="ARBA00022723"/>
    </source>
</evidence>
<dbReference type="SUPFAM" id="SSF53720">
    <property type="entry name" value="ALDH-like"/>
    <property type="match status" value="1"/>
</dbReference>
<dbReference type="GO" id="GO:0000105">
    <property type="term" value="P:L-histidine biosynthetic process"/>
    <property type="evidence" value="ECO:0007669"/>
    <property type="project" value="UniProtKB-UniRule"/>
</dbReference>
<dbReference type="Proteomes" id="UP001210925">
    <property type="component" value="Unassembled WGS sequence"/>
</dbReference>
<dbReference type="NCBIfam" id="TIGR00069">
    <property type="entry name" value="hisD"/>
    <property type="match status" value="1"/>
</dbReference>
<dbReference type="GO" id="GO:0004636">
    <property type="term" value="F:phosphoribosyl-ATP diphosphatase activity"/>
    <property type="evidence" value="ECO:0007669"/>
    <property type="project" value="UniProtKB-UniRule"/>
</dbReference>
<keyword evidence="17" id="KW-0511">Multifunctional enzyme</keyword>
<evidence type="ECO:0000256" key="12">
    <source>
        <dbReference type="ARBA" id="ARBA00022833"/>
    </source>
</evidence>
<evidence type="ECO:0000256" key="3">
    <source>
        <dbReference type="ARBA" id="ARBA00001947"/>
    </source>
</evidence>
<keyword evidence="8 19" id="KW-0028">Amino-acid biosynthesis</keyword>
<reference evidence="21" key="1">
    <citation type="submission" date="2020-05" db="EMBL/GenBank/DDBJ databases">
        <title>Phylogenomic resolution of chytrid fungi.</title>
        <authorList>
            <person name="Stajich J.E."/>
            <person name="Amses K."/>
            <person name="Simmons R."/>
            <person name="Seto K."/>
            <person name="Myers J."/>
            <person name="Bonds A."/>
            <person name="Quandt C.A."/>
            <person name="Barry K."/>
            <person name="Liu P."/>
            <person name="Grigoriev I."/>
            <person name="Longcore J.E."/>
            <person name="James T.Y."/>
        </authorList>
    </citation>
    <scope>NUCLEOTIDE SEQUENCE</scope>
    <source>
        <strain evidence="21">PLAUS21</strain>
    </source>
</reference>
<comment type="catalytic activity">
    <reaction evidence="1 19">
        <text>1-(5-phospho-beta-D-ribosyl)-5'-AMP + H2O = 1-(5-phospho-beta-D-ribosyl)-5-[(5-phospho-beta-D-ribosylamino)methylideneamino]imidazole-4-carboxamide</text>
        <dbReference type="Rhea" id="RHEA:20049"/>
        <dbReference type="ChEBI" id="CHEBI:15377"/>
        <dbReference type="ChEBI" id="CHEBI:58435"/>
        <dbReference type="ChEBI" id="CHEBI:59457"/>
        <dbReference type="EC" id="3.5.4.19"/>
    </reaction>
</comment>
<dbReference type="GO" id="GO:0004635">
    <property type="term" value="F:phosphoribosyl-AMP cyclohydrolase activity"/>
    <property type="evidence" value="ECO:0007669"/>
    <property type="project" value="UniProtKB-UniRule"/>
</dbReference>
<feature type="domain" description="Phosphoribosyl-AMP cyclohydrolase" evidence="20">
    <location>
        <begin position="189"/>
        <end position="260"/>
    </location>
</feature>
<dbReference type="FunFam" id="3.40.50.1980:FF:000001">
    <property type="entry name" value="Histidinol dehydrogenase"/>
    <property type="match status" value="1"/>
</dbReference>
<keyword evidence="22" id="KW-1185">Reference proteome</keyword>
<dbReference type="SUPFAM" id="SSF101386">
    <property type="entry name" value="all-alpha NTP pyrophosphatases"/>
    <property type="match status" value="1"/>
</dbReference>
<dbReference type="EC" id="3.6.1.31" evidence="19"/>
<dbReference type="PIRSF" id="PIRSF001257">
    <property type="entry name" value="His_trifunctional"/>
    <property type="match status" value="1"/>
</dbReference>
<evidence type="ECO:0000256" key="14">
    <source>
        <dbReference type="ARBA" id="ARBA00023002"/>
    </source>
</evidence>
<comment type="caution">
    <text evidence="21">The sequence shown here is derived from an EMBL/GenBank/DDBJ whole genome shotgun (WGS) entry which is preliminary data.</text>
</comment>
<evidence type="ECO:0000256" key="10">
    <source>
        <dbReference type="ARBA" id="ARBA00022741"/>
    </source>
</evidence>
<protein>
    <recommendedName>
        <fullName evidence="19">Histidine biosynthesis trifunctional protein</fullName>
    </recommendedName>
    <domain>
        <recommendedName>
            <fullName evidence="19">Phosphoribosyl-AMP cyclohydrolase</fullName>
            <ecNumber evidence="19">3.5.4.19</ecNumber>
        </recommendedName>
    </domain>
    <domain>
        <recommendedName>
            <fullName evidence="19">Phosphoribosyl-ATP pyrophosphohydrolase</fullName>
            <ecNumber evidence="19">3.6.1.31</ecNumber>
        </recommendedName>
    </domain>
    <domain>
        <recommendedName>
            <fullName evidence="19">Histidinol dehydrogenase</fullName>
            <shortName evidence="19">HDH</shortName>
            <ecNumber evidence="19">1.1.1.23</ecNumber>
        </recommendedName>
    </domain>
</protein>
<dbReference type="Pfam" id="PF01503">
    <property type="entry name" value="PRA-PH"/>
    <property type="match status" value="1"/>
</dbReference>
<dbReference type="InterPro" id="IPR012131">
    <property type="entry name" value="Hstdl_DH"/>
</dbReference>
<keyword evidence="13 19" id="KW-0067">ATP-binding</keyword>
<dbReference type="FunFam" id="1.10.287.1080:FF:000002">
    <property type="entry name" value="Histidine biosynthesis bifunctional protein HisIE"/>
    <property type="match status" value="1"/>
</dbReference>
<accession>A0AAD5Y837</accession>
<dbReference type="GO" id="GO:0046872">
    <property type="term" value="F:metal ion binding"/>
    <property type="evidence" value="ECO:0007669"/>
    <property type="project" value="UniProtKB-KW"/>
</dbReference>
<evidence type="ECO:0000313" key="22">
    <source>
        <dbReference type="Proteomes" id="UP001210925"/>
    </source>
</evidence>
<evidence type="ECO:0000256" key="16">
    <source>
        <dbReference type="ARBA" id="ARBA00023102"/>
    </source>
</evidence>
<comment type="cofactor">
    <cofactor evidence="3">
        <name>Zn(2+)</name>
        <dbReference type="ChEBI" id="CHEBI:29105"/>
    </cofactor>
</comment>
<dbReference type="CDD" id="cd06572">
    <property type="entry name" value="Histidinol_dh"/>
    <property type="match status" value="1"/>
</dbReference>
<comment type="pathway">
    <text evidence="4">Amino-acid biosynthesis; L-histidine biosynthesis; L-histidine from 5-phospho-alpha-D-ribose 1-diphosphate: step 9/9.</text>
</comment>
<evidence type="ECO:0000313" key="21">
    <source>
        <dbReference type="EMBL" id="KAJ3257018.1"/>
    </source>
</evidence>
<dbReference type="SUPFAM" id="SSF141734">
    <property type="entry name" value="HisI-like"/>
    <property type="match status" value="1"/>
</dbReference>
<dbReference type="PROSITE" id="PS00611">
    <property type="entry name" value="HISOL_DEHYDROGENASE"/>
    <property type="match status" value="1"/>
</dbReference>
<keyword evidence="12" id="KW-0862">Zinc</keyword>
<dbReference type="AlphaFoldDB" id="A0AAD5Y837"/>
<dbReference type="FunFam" id="1.20.5.1300:FF:000001">
    <property type="entry name" value="Histidine biosynthesis trifunctional protein"/>
    <property type="match status" value="1"/>
</dbReference>
<dbReference type="GO" id="GO:0004399">
    <property type="term" value="F:histidinol dehydrogenase activity"/>
    <property type="evidence" value="ECO:0007669"/>
    <property type="project" value="UniProtKB-UniRule"/>
</dbReference>
<dbReference type="Gene3D" id="3.40.50.1980">
    <property type="entry name" value="Nitrogenase molybdenum iron protein domain"/>
    <property type="match status" value="2"/>
</dbReference>
<dbReference type="GO" id="GO:0051287">
    <property type="term" value="F:NAD binding"/>
    <property type="evidence" value="ECO:0007669"/>
    <property type="project" value="UniProtKB-UniRule"/>
</dbReference>
<dbReference type="InterPro" id="IPR016161">
    <property type="entry name" value="Ald_DH/histidinol_DH"/>
</dbReference>
<dbReference type="EMBL" id="JADGKB010000043">
    <property type="protein sequence ID" value="KAJ3257018.1"/>
    <property type="molecule type" value="Genomic_DNA"/>
</dbReference>
<dbReference type="NCBIfam" id="TIGR03188">
    <property type="entry name" value="histidine_hisI"/>
    <property type="match status" value="1"/>
</dbReference>
<dbReference type="EC" id="1.1.1.23" evidence="19"/>
<evidence type="ECO:0000256" key="15">
    <source>
        <dbReference type="ARBA" id="ARBA00023027"/>
    </source>
</evidence>
<organism evidence="21 22">
    <name type="scientific">Boothiomyces macroporosus</name>
    <dbReference type="NCBI Taxonomy" id="261099"/>
    <lineage>
        <taxon>Eukaryota</taxon>
        <taxon>Fungi</taxon>
        <taxon>Fungi incertae sedis</taxon>
        <taxon>Chytridiomycota</taxon>
        <taxon>Chytridiomycota incertae sedis</taxon>
        <taxon>Chytridiomycetes</taxon>
        <taxon>Rhizophydiales</taxon>
        <taxon>Terramycetaceae</taxon>
        <taxon>Boothiomyces</taxon>
    </lineage>
</organism>
<dbReference type="Gene3D" id="3.10.20.810">
    <property type="entry name" value="Phosphoribosyl-AMP cyclohydrolase"/>
    <property type="match status" value="1"/>
</dbReference>
<dbReference type="InterPro" id="IPR002496">
    <property type="entry name" value="PRib_AMP_CycHydrolase_dom"/>
</dbReference>
<dbReference type="Pfam" id="PF00815">
    <property type="entry name" value="Histidinol_dh"/>
    <property type="match status" value="1"/>
</dbReference>
<evidence type="ECO:0000256" key="4">
    <source>
        <dbReference type="ARBA" id="ARBA00004940"/>
    </source>
</evidence>
<evidence type="ECO:0000256" key="5">
    <source>
        <dbReference type="ARBA" id="ARBA00005169"/>
    </source>
</evidence>
<keyword evidence="16 19" id="KW-0368">Histidine biosynthesis</keyword>
<dbReference type="CDD" id="cd11546">
    <property type="entry name" value="NTP-PPase_His4"/>
    <property type="match status" value="1"/>
</dbReference>
<dbReference type="PANTHER" id="PTHR21256">
    <property type="entry name" value="HISTIDINOL DEHYDROGENASE HDH"/>
    <property type="match status" value="1"/>
</dbReference>
<comment type="catalytic activity">
    <reaction evidence="18 19">
        <text>L-histidinol + 2 NAD(+) + H2O = L-histidine + 2 NADH + 3 H(+)</text>
        <dbReference type="Rhea" id="RHEA:20641"/>
        <dbReference type="ChEBI" id="CHEBI:15377"/>
        <dbReference type="ChEBI" id="CHEBI:15378"/>
        <dbReference type="ChEBI" id="CHEBI:57540"/>
        <dbReference type="ChEBI" id="CHEBI:57595"/>
        <dbReference type="ChEBI" id="CHEBI:57699"/>
        <dbReference type="ChEBI" id="CHEBI:57945"/>
        <dbReference type="EC" id="1.1.1.23"/>
    </reaction>
</comment>
<keyword evidence="15 19" id="KW-0520">NAD</keyword>
<dbReference type="Gene3D" id="1.10.287.1080">
    <property type="entry name" value="MazG-like"/>
    <property type="match status" value="1"/>
</dbReference>